<protein>
    <submittedName>
        <fullName evidence="3">Uncharacterized protein</fullName>
    </submittedName>
</protein>
<evidence type="ECO:0000256" key="1">
    <source>
        <dbReference type="SAM" id="MobiDB-lite"/>
    </source>
</evidence>
<organism evidence="3 4">
    <name type="scientific">Fragilariopsis cylindrus CCMP1102</name>
    <dbReference type="NCBI Taxonomy" id="635003"/>
    <lineage>
        <taxon>Eukaryota</taxon>
        <taxon>Sar</taxon>
        <taxon>Stramenopiles</taxon>
        <taxon>Ochrophyta</taxon>
        <taxon>Bacillariophyta</taxon>
        <taxon>Bacillariophyceae</taxon>
        <taxon>Bacillariophycidae</taxon>
        <taxon>Bacillariales</taxon>
        <taxon>Bacillariaceae</taxon>
        <taxon>Fragilariopsis</taxon>
    </lineage>
</organism>
<keyword evidence="4" id="KW-1185">Reference proteome</keyword>
<feature type="region of interest" description="Disordered" evidence="1">
    <location>
        <begin position="43"/>
        <end position="67"/>
    </location>
</feature>
<dbReference type="EMBL" id="KV784353">
    <property type="protein sequence ID" value="OEU21795.1"/>
    <property type="molecule type" value="Genomic_DNA"/>
</dbReference>
<evidence type="ECO:0000313" key="4">
    <source>
        <dbReference type="Proteomes" id="UP000095751"/>
    </source>
</evidence>
<dbReference type="InParanoid" id="A0A1E7FUL0"/>
<dbReference type="KEGG" id="fcy:FRACYDRAFT_231941"/>
<evidence type="ECO:0000313" key="3">
    <source>
        <dbReference type="EMBL" id="OEU21795.1"/>
    </source>
</evidence>
<feature type="chain" id="PRO_5009193624" evidence="2">
    <location>
        <begin position="21"/>
        <end position="139"/>
    </location>
</feature>
<evidence type="ECO:0000256" key="2">
    <source>
        <dbReference type="SAM" id="SignalP"/>
    </source>
</evidence>
<dbReference type="Proteomes" id="UP000095751">
    <property type="component" value="Unassembled WGS sequence"/>
</dbReference>
<dbReference type="OrthoDB" id="192655at2759"/>
<accession>A0A1E7FUL0</accession>
<feature type="signal peptide" evidence="2">
    <location>
        <begin position="1"/>
        <end position="20"/>
    </location>
</feature>
<feature type="region of interest" description="Disordered" evidence="1">
    <location>
        <begin position="81"/>
        <end position="117"/>
    </location>
</feature>
<gene>
    <name evidence="3" type="ORF">FRACYDRAFT_231941</name>
</gene>
<name>A0A1E7FUL0_9STRA</name>
<sequence length="139" mass="14565">MKFSILSVTAVLASFEYSSAFAPINNSNRNNVMVVNMAQPGMDLSGNSWQPDSEKMGSTDTGDYFPEGYNAEEEIAFSSGMMGSQAGQGGDRDGPQLPAARSFSNRELSARASMTSTRASNAIGSMGIPPLGVLTGHTA</sequence>
<proteinExistence type="predicted"/>
<dbReference type="AlphaFoldDB" id="A0A1E7FUL0"/>
<keyword evidence="2" id="KW-0732">Signal</keyword>
<reference evidence="3 4" key="1">
    <citation type="submission" date="2016-09" db="EMBL/GenBank/DDBJ databases">
        <title>Extensive genetic diversity and differential bi-allelic expression allows diatom success in the polar Southern Ocean.</title>
        <authorList>
            <consortium name="DOE Joint Genome Institute"/>
            <person name="Mock T."/>
            <person name="Otillar R.P."/>
            <person name="Strauss J."/>
            <person name="Dupont C."/>
            <person name="Frickenhaus S."/>
            <person name="Maumus F."/>
            <person name="Mcmullan M."/>
            <person name="Sanges R."/>
            <person name="Schmutz J."/>
            <person name="Toseland A."/>
            <person name="Valas R."/>
            <person name="Veluchamy A."/>
            <person name="Ward B.J."/>
            <person name="Allen A."/>
            <person name="Barry K."/>
            <person name="Falciatore A."/>
            <person name="Ferrante M."/>
            <person name="Fortunato A.E."/>
            <person name="Gloeckner G."/>
            <person name="Gruber A."/>
            <person name="Hipkin R."/>
            <person name="Janech M."/>
            <person name="Kroth P."/>
            <person name="Leese F."/>
            <person name="Lindquist E."/>
            <person name="Lyon B.R."/>
            <person name="Martin J."/>
            <person name="Mayer C."/>
            <person name="Parker M."/>
            <person name="Quesneville H."/>
            <person name="Raymond J."/>
            <person name="Uhlig C."/>
            <person name="Valentin K.U."/>
            <person name="Worden A.Z."/>
            <person name="Armbrust E.V."/>
            <person name="Bowler C."/>
            <person name="Green B."/>
            <person name="Moulton V."/>
            <person name="Van Oosterhout C."/>
            <person name="Grigoriev I."/>
        </authorList>
    </citation>
    <scope>NUCLEOTIDE SEQUENCE [LARGE SCALE GENOMIC DNA]</scope>
    <source>
        <strain evidence="3 4">CCMP1102</strain>
    </source>
</reference>